<reference evidence="2 3" key="1">
    <citation type="submission" date="2023-07" db="EMBL/GenBank/DDBJ databases">
        <title>Genomic Encyclopedia of Type Strains, Phase IV (KMG-IV): sequencing the most valuable type-strain genomes for metagenomic binning, comparative biology and taxonomic classification.</title>
        <authorList>
            <person name="Goeker M."/>
        </authorList>
    </citation>
    <scope>NUCLEOTIDE SEQUENCE [LARGE SCALE GENOMIC DNA]</scope>
    <source>
        <strain evidence="2 3">DSM 23837</strain>
    </source>
</reference>
<dbReference type="RefSeq" id="WP_307231156.1">
    <property type="nucleotide sequence ID" value="NZ_JAUSTT010000020.1"/>
</dbReference>
<sequence length="109" mass="11589">MDMIKKVFMVLMAFTLTFGVFTGSFAKSVVEAASFTDQVTEQANDDVSEGDVPKAETTVAPILVWAAGVLAAAGLSWLAEKLLDWGAKKFCDTYGDSNATTKLVCDVIG</sequence>
<protein>
    <submittedName>
        <fullName evidence="2">Uncharacterized protein</fullName>
    </submittedName>
</protein>
<gene>
    <name evidence="2" type="ORF">J2S08_003169</name>
</gene>
<feature type="transmembrane region" description="Helical" evidence="1">
    <location>
        <begin position="59"/>
        <end position="79"/>
    </location>
</feature>
<keyword evidence="1" id="KW-0812">Transmembrane</keyword>
<evidence type="ECO:0000313" key="2">
    <source>
        <dbReference type="EMBL" id="MDQ0177290.1"/>
    </source>
</evidence>
<evidence type="ECO:0000256" key="1">
    <source>
        <dbReference type="SAM" id="Phobius"/>
    </source>
</evidence>
<proteinExistence type="predicted"/>
<keyword evidence="1" id="KW-1133">Transmembrane helix</keyword>
<keyword evidence="3" id="KW-1185">Reference proteome</keyword>
<organism evidence="2 3">
    <name type="scientific">Bacillus chungangensis</name>
    <dbReference type="NCBI Taxonomy" id="587633"/>
    <lineage>
        <taxon>Bacteria</taxon>
        <taxon>Bacillati</taxon>
        <taxon>Bacillota</taxon>
        <taxon>Bacilli</taxon>
        <taxon>Bacillales</taxon>
        <taxon>Bacillaceae</taxon>
        <taxon>Bacillus</taxon>
    </lineage>
</organism>
<dbReference type="EMBL" id="JAUSTT010000020">
    <property type="protein sequence ID" value="MDQ0177290.1"/>
    <property type="molecule type" value="Genomic_DNA"/>
</dbReference>
<comment type="caution">
    <text evidence="2">The sequence shown here is derived from an EMBL/GenBank/DDBJ whole genome shotgun (WGS) entry which is preliminary data.</text>
</comment>
<evidence type="ECO:0000313" key="3">
    <source>
        <dbReference type="Proteomes" id="UP001223586"/>
    </source>
</evidence>
<keyword evidence="1" id="KW-0472">Membrane</keyword>
<dbReference type="Proteomes" id="UP001223586">
    <property type="component" value="Unassembled WGS sequence"/>
</dbReference>
<accession>A0ABT9WVQ0</accession>
<name>A0ABT9WVQ0_9BACI</name>